<dbReference type="PANTHER" id="PTHR12147:SF26">
    <property type="entry name" value="PEPTIDASE M28 DOMAIN-CONTAINING PROTEIN"/>
    <property type="match status" value="1"/>
</dbReference>
<dbReference type="InterPro" id="IPR045175">
    <property type="entry name" value="M28_fam"/>
</dbReference>
<sequence>MSRKGENKMKKKWIAVVCCLALMLTSFVSLAAAKPKTSEGSIAAEHITNLAESLGDRVAGTEDEKKAAQYIAQELKKVGLQPTLQPFVTKNRAKEEISSQNVVAIKPGKSSKQLIVGAHYDTVKGVQGVDDNGSSVGVLLEVAKQLQNKKTPYTVTFIFFGAEEIGTKGSEYYASQMKPEEIKNTVAMINLDSLIAGDKMYVYGNEGKAGWVREQALDIAKKKKLNVGTNPGHNPEFPKGTTGDWSDHAPFQKLGIPFGYFEATNWALRDKDGYTQTEKHGAIWHDPQKDNLSFIQAEFPGRMEEHLHTFTILLTELITHIDPPKK</sequence>
<dbReference type="GO" id="GO:0008235">
    <property type="term" value="F:metalloexopeptidase activity"/>
    <property type="evidence" value="ECO:0007669"/>
    <property type="project" value="InterPro"/>
</dbReference>
<dbReference type="InterPro" id="IPR007484">
    <property type="entry name" value="Peptidase_M28"/>
</dbReference>
<dbReference type="HOGENOM" id="CLU_049425_0_0_9"/>
<dbReference type="PANTHER" id="PTHR12147">
    <property type="entry name" value="METALLOPEPTIDASE M28 FAMILY MEMBER"/>
    <property type="match status" value="1"/>
</dbReference>
<dbReference type="STRING" id="649747.HMPREF0083_02867"/>
<dbReference type="SUPFAM" id="SSF53187">
    <property type="entry name" value="Zn-dependent exopeptidases"/>
    <property type="match status" value="1"/>
</dbReference>
<dbReference type="Proteomes" id="UP000016511">
    <property type="component" value="Unassembled WGS sequence"/>
</dbReference>
<proteinExistence type="predicted"/>
<comment type="caution">
    <text evidence="3">The sequence shown here is derived from an EMBL/GenBank/DDBJ whole genome shotgun (WGS) entry which is preliminary data.</text>
</comment>
<evidence type="ECO:0000259" key="2">
    <source>
        <dbReference type="Pfam" id="PF04389"/>
    </source>
</evidence>
<organism evidence="3 4">
    <name type="scientific">Aneurinibacillus aneurinilyticus ATCC 12856</name>
    <dbReference type="NCBI Taxonomy" id="649747"/>
    <lineage>
        <taxon>Bacteria</taxon>
        <taxon>Bacillati</taxon>
        <taxon>Bacillota</taxon>
        <taxon>Bacilli</taxon>
        <taxon>Bacillales</taxon>
        <taxon>Paenibacillaceae</taxon>
        <taxon>Aneurinibacillus group</taxon>
        <taxon>Aneurinibacillus</taxon>
    </lineage>
</organism>
<evidence type="ECO:0000313" key="4">
    <source>
        <dbReference type="Proteomes" id="UP000016511"/>
    </source>
</evidence>
<dbReference type="Gene3D" id="3.40.630.10">
    <property type="entry name" value="Zn peptidases"/>
    <property type="match status" value="1"/>
</dbReference>
<feature type="signal peptide" evidence="1">
    <location>
        <begin position="1"/>
        <end position="31"/>
    </location>
</feature>
<evidence type="ECO:0000313" key="3">
    <source>
        <dbReference type="EMBL" id="ERI09089.1"/>
    </source>
</evidence>
<dbReference type="PATRIC" id="fig|649747.3.peg.2594"/>
<keyword evidence="1" id="KW-0732">Signal</keyword>
<keyword evidence="4" id="KW-1185">Reference proteome</keyword>
<dbReference type="EMBL" id="AWSJ01000169">
    <property type="protein sequence ID" value="ERI09089.1"/>
    <property type="molecule type" value="Genomic_DNA"/>
</dbReference>
<protein>
    <submittedName>
        <fullName evidence="3">Peptidase, M28 family</fullName>
    </submittedName>
</protein>
<feature type="chain" id="PRO_5038682063" evidence="1">
    <location>
        <begin position="32"/>
        <end position="326"/>
    </location>
</feature>
<name>U1WKG2_ANEAE</name>
<dbReference type="AlphaFoldDB" id="U1WKG2"/>
<accession>U1WKG2</accession>
<feature type="domain" description="Peptidase M28" evidence="2">
    <location>
        <begin position="101"/>
        <end position="308"/>
    </location>
</feature>
<gene>
    <name evidence="3" type="ORF">HMPREF0083_02867</name>
</gene>
<dbReference type="Pfam" id="PF04389">
    <property type="entry name" value="Peptidase_M28"/>
    <property type="match status" value="1"/>
</dbReference>
<evidence type="ECO:0000256" key="1">
    <source>
        <dbReference type="SAM" id="SignalP"/>
    </source>
</evidence>
<reference evidence="3 4" key="1">
    <citation type="submission" date="2013-08" db="EMBL/GenBank/DDBJ databases">
        <authorList>
            <person name="Weinstock G."/>
            <person name="Sodergren E."/>
            <person name="Wylie T."/>
            <person name="Fulton L."/>
            <person name="Fulton R."/>
            <person name="Fronick C."/>
            <person name="O'Laughlin M."/>
            <person name="Godfrey J."/>
            <person name="Miner T."/>
            <person name="Herter B."/>
            <person name="Appelbaum E."/>
            <person name="Cordes M."/>
            <person name="Lek S."/>
            <person name="Wollam A."/>
            <person name="Pepin K.H."/>
            <person name="Palsikar V.B."/>
            <person name="Mitreva M."/>
            <person name="Wilson R.K."/>
        </authorList>
    </citation>
    <scope>NUCLEOTIDE SEQUENCE [LARGE SCALE GENOMIC DNA]</scope>
    <source>
        <strain evidence="3 4">ATCC 12856</strain>
    </source>
</reference>
<dbReference type="GO" id="GO:0006508">
    <property type="term" value="P:proteolysis"/>
    <property type="evidence" value="ECO:0007669"/>
    <property type="project" value="InterPro"/>
</dbReference>
<dbReference type="eggNOG" id="COG2234">
    <property type="taxonomic scope" value="Bacteria"/>
</dbReference>